<dbReference type="PROSITE" id="PS50005">
    <property type="entry name" value="TPR"/>
    <property type="match status" value="1"/>
</dbReference>
<evidence type="ECO:0000256" key="3">
    <source>
        <dbReference type="ARBA" id="ARBA00022748"/>
    </source>
</evidence>
<dbReference type="InterPro" id="IPR011990">
    <property type="entry name" value="TPR-like_helical_dom_sf"/>
</dbReference>
<dbReference type="InterPro" id="IPR051263">
    <property type="entry name" value="C-type_cytochrome_biogenesis"/>
</dbReference>
<evidence type="ECO:0000256" key="7">
    <source>
        <dbReference type="SAM" id="Phobius"/>
    </source>
</evidence>
<protein>
    <submittedName>
        <fullName evidence="10">C-type cytochrome biogenesis protein CcmI</fullName>
    </submittedName>
</protein>
<dbReference type="Proteomes" id="UP000247620">
    <property type="component" value="Unassembled WGS sequence"/>
</dbReference>
<dbReference type="PANTHER" id="PTHR47870:SF4">
    <property type="entry name" value="CYTOCHROME C-TYPE BIOGENESIS PROTEIN CYCH"/>
    <property type="match status" value="1"/>
</dbReference>
<dbReference type="PANTHER" id="PTHR47870">
    <property type="entry name" value="CYTOCHROME C-TYPE BIOGENESIS PROTEIN CCMH"/>
    <property type="match status" value="1"/>
</dbReference>
<evidence type="ECO:0000259" key="8">
    <source>
        <dbReference type="Pfam" id="PF23892"/>
    </source>
</evidence>
<keyword evidence="7" id="KW-0812">Transmembrane</keyword>
<keyword evidence="7" id="KW-0472">Membrane</keyword>
<feature type="repeat" description="TPR" evidence="5">
    <location>
        <begin position="151"/>
        <end position="184"/>
    </location>
</feature>
<evidence type="ECO:0000256" key="2">
    <source>
        <dbReference type="ARBA" id="ARBA00022737"/>
    </source>
</evidence>
<dbReference type="Pfam" id="PF23914">
    <property type="entry name" value="TPR_CcmH_CycH"/>
    <property type="match status" value="1"/>
</dbReference>
<keyword evidence="7" id="KW-1133">Transmembrane helix</keyword>
<sequence length="395" mass="42888">MTEFWLSAGLLLLAALAFLLLPILRGHRRQQAEQDRTALNVALYEERVAELAAQQAAGVLDDRQLATGRDEAARELLADTERDEAVRQGRLGKAIPLLAAVLVPVMALGLYLHFGAADKVELTQEFASAPQSMTEMTTRLERAVQAQPDSAEGLYFLGRAYMAEQRPADAAKAFERAVALAGRQPELLGQWAQALYFAADKQWSAQLQTLTDEALKADPREVTSLGLRGIAAFEGERFQEAIDYWQRLLAQLPEGDASRAALQGGIDRAADRLKAGGGKVAEAARLKVRVELGAALKDKVRLDDTVFIFARASNGPPMPLAAKRVTVAQLPIEVELSDADAMMPQMKLSDFTEVQLVARVSRAGVPTRGEWKGQSAPLATTTQATQHLTIDSPDP</sequence>
<proteinExistence type="predicted"/>
<feature type="domain" description="Cytochrome c-type biogenesis protein H TPR" evidence="9">
    <location>
        <begin position="129"/>
        <end position="257"/>
    </location>
</feature>
<keyword evidence="3" id="KW-0201">Cytochrome c-type biogenesis</keyword>
<organism evidence="10 11">
    <name type="scientific">Pseudomonas soli</name>
    <dbReference type="NCBI Taxonomy" id="1306993"/>
    <lineage>
        <taxon>Bacteria</taxon>
        <taxon>Pseudomonadati</taxon>
        <taxon>Pseudomonadota</taxon>
        <taxon>Gammaproteobacteria</taxon>
        <taxon>Pseudomonadales</taxon>
        <taxon>Pseudomonadaceae</taxon>
        <taxon>Pseudomonas</taxon>
    </lineage>
</organism>
<evidence type="ECO:0000256" key="4">
    <source>
        <dbReference type="ARBA" id="ARBA00022803"/>
    </source>
</evidence>
<dbReference type="InterPro" id="IPR019734">
    <property type="entry name" value="TPR_rpt"/>
</dbReference>
<dbReference type="GO" id="GO:0030313">
    <property type="term" value="C:cell envelope"/>
    <property type="evidence" value="ECO:0007669"/>
    <property type="project" value="UniProtKB-SubCell"/>
</dbReference>
<feature type="domain" description="Cytochrome c-type biogenesis protein H Ig-like" evidence="8">
    <location>
        <begin position="286"/>
        <end position="391"/>
    </location>
</feature>
<dbReference type="GO" id="GO:0005886">
    <property type="term" value="C:plasma membrane"/>
    <property type="evidence" value="ECO:0007669"/>
    <property type="project" value="TreeGrafter"/>
</dbReference>
<dbReference type="InterPro" id="IPR017560">
    <property type="entry name" value="Cyt_c_biogenesis_CcmI"/>
</dbReference>
<feature type="transmembrane region" description="Helical" evidence="7">
    <location>
        <begin position="94"/>
        <end position="114"/>
    </location>
</feature>
<evidence type="ECO:0000313" key="10">
    <source>
        <dbReference type="EMBL" id="PYB74598.1"/>
    </source>
</evidence>
<evidence type="ECO:0000256" key="1">
    <source>
        <dbReference type="ARBA" id="ARBA00004196"/>
    </source>
</evidence>
<dbReference type="Gene3D" id="1.25.40.10">
    <property type="entry name" value="Tetratricopeptide repeat domain"/>
    <property type="match status" value="1"/>
</dbReference>
<dbReference type="RefSeq" id="WP_110704130.1">
    <property type="nucleotide sequence ID" value="NZ_CP151184.1"/>
</dbReference>
<evidence type="ECO:0000256" key="5">
    <source>
        <dbReference type="PROSITE-ProRule" id="PRU00339"/>
    </source>
</evidence>
<reference evidence="10 11" key="1">
    <citation type="submission" date="2018-06" db="EMBL/GenBank/DDBJ databases">
        <title>Pseudomonas diversity within urban Lake Michigan freshwaters.</title>
        <authorList>
            <person name="Batrich M."/>
            <person name="Hatzopoulos T."/>
            <person name="Putonti C."/>
        </authorList>
    </citation>
    <scope>NUCLEOTIDE SEQUENCE [LARGE SCALE GENOMIC DNA]</scope>
    <source>
        <strain evidence="10 11">LBp-160603</strain>
    </source>
</reference>
<name>A0A2V4HAX7_9PSED</name>
<evidence type="ECO:0000256" key="6">
    <source>
        <dbReference type="SAM" id="MobiDB-lite"/>
    </source>
</evidence>
<dbReference type="GO" id="GO:0017004">
    <property type="term" value="P:cytochrome complex assembly"/>
    <property type="evidence" value="ECO:0007669"/>
    <property type="project" value="UniProtKB-KW"/>
</dbReference>
<dbReference type="EMBL" id="QJRO01000028">
    <property type="protein sequence ID" value="PYB74598.1"/>
    <property type="molecule type" value="Genomic_DNA"/>
</dbReference>
<dbReference type="NCBIfam" id="TIGR03142">
    <property type="entry name" value="cytochro_ccmI"/>
    <property type="match status" value="1"/>
</dbReference>
<evidence type="ECO:0000259" key="9">
    <source>
        <dbReference type="Pfam" id="PF23914"/>
    </source>
</evidence>
<dbReference type="SMART" id="SM00028">
    <property type="entry name" value="TPR"/>
    <property type="match status" value="2"/>
</dbReference>
<feature type="region of interest" description="Disordered" evidence="6">
    <location>
        <begin position="367"/>
        <end position="395"/>
    </location>
</feature>
<feature type="transmembrane region" description="Helical" evidence="7">
    <location>
        <begin position="6"/>
        <end position="24"/>
    </location>
</feature>
<dbReference type="SUPFAM" id="SSF48452">
    <property type="entry name" value="TPR-like"/>
    <property type="match status" value="1"/>
</dbReference>
<comment type="subcellular location">
    <subcellularLocation>
        <location evidence="1">Cell envelope</location>
    </subcellularLocation>
</comment>
<keyword evidence="2" id="KW-0677">Repeat</keyword>
<accession>A0A2V4HAX7</accession>
<dbReference type="InterPro" id="IPR056412">
    <property type="entry name" value="Ig_CycH"/>
</dbReference>
<evidence type="ECO:0000313" key="11">
    <source>
        <dbReference type="Proteomes" id="UP000247620"/>
    </source>
</evidence>
<dbReference type="Pfam" id="PF23892">
    <property type="entry name" value="Ig_CycH"/>
    <property type="match status" value="1"/>
</dbReference>
<feature type="compositionally biased region" description="Low complexity" evidence="6">
    <location>
        <begin position="378"/>
        <end position="389"/>
    </location>
</feature>
<keyword evidence="4 5" id="KW-0802">TPR repeat</keyword>
<dbReference type="InterPro" id="IPR056413">
    <property type="entry name" value="TPR_CcmH_CycH"/>
</dbReference>
<gene>
    <name evidence="10" type="primary">ccmI</name>
    <name evidence="10" type="ORF">DMX07_24245</name>
</gene>
<comment type="caution">
    <text evidence="10">The sequence shown here is derived from an EMBL/GenBank/DDBJ whole genome shotgun (WGS) entry which is preliminary data.</text>
</comment>
<dbReference type="AlphaFoldDB" id="A0A2V4HAX7"/>